<keyword evidence="1" id="KW-1133">Transmembrane helix</keyword>
<reference evidence="2 3" key="1">
    <citation type="submission" date="2019-07" db="EMBL/GenBank/DDBJ databases">
        <title>Whole genome shotgun sequence of Vibrio sagamiensis NBRC 104589.</title>
        <authorList>
            <person name="Hosoyama A."/>
            <person name="Uohara A."/>
            <person name="Ohji S."/>
            <person name="Ichikawa N."/>
        </authorList>
    </citation>
    <scope>NUCLEOTIDE SEQUENCE [LARGE SCALE GENOMIC DNA]</scope>
    <source>
        <strain evidence="2 3">NBRC 104589</strain>
    </source>
</reference>
<keyword evidence="3" id="KW-1185">Reference proteome</keyword>
<comment type="caution">
    <text evidence="2">The sequence shown here is derived from an EMBL/GenBank/DDBJ whole genome shotgun (WGS) entry which is preliminary data.</text>
</comment>
<name>A0A511QF67_9VIBR</name>
<dbReference type="InterPro" id="IPR045584">
    <property type="entry name" value="Pilin-like"/>
</dbReference>
<dbReference type="EMBL" id="BJXJ01000018">
    <property type="protein sequence ID" value="GEM75948.1"/>
    <property type="molecule type" value="Genomic_DNA"/>
</dbReference>
<feature type="transmembrane region" description="Helical" evidence="1">
    <location>
        <begin position="12"/>
        <end position="31"/>
    </location>
</feature>
<keyword evidence="1" id="KW-0472">Membrane</keyword>
<dbReference type="PROSITE" id="PS00409">
    <property type="entry name" value="PROKAR_NTER_METHYL"/>
    <property type="match status" value="1"/>
</dbReference>
<evidence type="ECO:0000313" key="2">
    <source>
        <dbReference type="EMBL" id="GEM75948.1"/>
    </source>
</evidence>
<dbReference type="Pfam" id="PF07963">
    <property type="entry name" value="N_methyl"/>
    <property type="match status" value="1"/>
</dbReference>
<dbReference type="InterPro" id="IPR012902">
    <property type="entry name" value="N_methyl_site"/>
</dbReference>
<dbReference type="SUPFAM" id="SSF54523">
    <property type="entry name" value="Pili subunits"/>
    <property type="match status" value="1"/>
</dbReference>
<dbReference type="Proteomes" id="UP000321922">
    <property type="component" value="Unassembled WGS sequence"/>
</dbReference>
<organism evidence="2 3">
    <name type="scientific">Vibrio sagamiensis NBRC 104589</name>
    <dbReference type="NCBI Taxonomy" id="1219064"/>
    <lineage>
        <taxon>Bacteria</taxon>
        <taxon>Pseudomonadati</taxon>
        <taxon>Pseudomonadota</taxon>
        <taxon>Gammaproteobacteria</taxon>
        <taxon>Vibrionales</taxon>
        <taxon>Vibrionaceae</taxon>
        <taxon>Vibrio</taxon>
    </lineage>
</organism>
<gene>
    <name evidence="2" type="ORF">VSA01S_20600</name>
</gene>
<sequence length="189" mass="20639">MRRLRGITLIEMIIALVLMAIAITTFASFLMPQIRDSALPSYQTRAASLAQGFLSQIMARSFDHNSDRDGGGIRCNEGVVLCTPAKALGSDSGESNSSQFNDVDDYIGCWGTPETLSQCQGDNRGHITNVLGESSADKYRNFRVEVSVVYDNLNSPIPALEATDYKKITVSIFASYTQPLTLVAIRGNY</sequence>
<dbReference type="AlphaFoldDB" id="A0A511QF67"/>
<dbReference type="RefSeq" id="WP_039979162.1">
    <property type="nucleotide sequence ID" value="NZ_BAOJ01000012.1"/>
</dbReference>
<keyword evidence="1" id="KW-0812">Transmembrane</keyword>
<accession>A0A511QF67</accession>
<evidence type="ECO:0000256" key="1">
    <source>
        <dbReference type="SAM" id="Phobius"/>
    </source>
</evidence>
<protein>
    <submittedName>
        <fullName evidence="2">MSHA pilin protein MshD</fullName>
    </submittedName>
</protein>
<proteinExistence type="predicted"/>
<dbReference type="OrthoDB" id="5593857at2"/>
<evidence type="ECO:0000313" key="3">
    <source>
        <dbReference type="Proteomes" id="UP000321922"/>
    </source>
</evidence>